<reference evidence="7 8" key="1">
    <citation type="journal article" date="2019" name="Sci. Rep.">
        <title>Orb-weaving spider Araneus ventricosus genome elucidates the spidroin gene catalogue.</title>
        <authorList>
            <person name="Kono N."/>
            <person name="Nakamura H."/>
            <person name="Ohtoshi R."/>
            <person name="Moran D.A.P."/>
            <person name="Shinohara A."/>
            <person name="Yoshida Y."/>
            <person name="Fujiwara M."/>
            <person name="Mori M."/>
            <person name="Tomita M."/>
            <person name="Arakawa K."/>
        </authorList>
    </citation>
    <scope>NUCLEOTIDE SEQUENCE [LARGE SCALE GENOMIC DNA]</scope>
</reference>
<dbReference type="SUPFAM" id="SSF158548">
    <property type="entry name" value="FLJ32549 domain-like"/>
    <property type="match status" value="1"/>
</dbReference>
<dbReference type="OrthoDB" id="18134at2759"/>
<dbReference type="GO" id="GO:1904262">
    <property type="term" value="P:negative regulation of TORC1 signaling"/>
    <property type="evidence" value="ECO:0007669"/>
    <property type="project" value="TreeGrafter"/>
</dbReference>
<accession>A0A4Y2PA27</accession>
<comment type="similarity">
    <text evidence="4">Belongs to the KICS2 family.</text>
</comment>
<evidence type="ECO:0000256" key="5">
    <source>
        <dbReference type="ARBA" id="ARBA00072667"/>
    </source>
</evidence>
<evidence type="ECO:0000313" key="8">
    <source>
        <dbReference type="Proteomes" id="UP000499080"/>
    </source>
</evidence>
<feature type="compositionally biased region" description="Low complexity" evidence="6">
    <location>
        <begin position="139"/>
        <end position="153"/>
    </location>
</feature>
<dbReference type="GO" id="GO:0042149">
    <property type="term" value="P:cellular response to glucose starvation"/>
    <property type="evidence" value="ECO:0007669"/>
    <property type="project" value="TreeGrafter"/>
</dbReference>
<proteinExistence type="inferred from homology"/>
<sequence length="525" mass="59449">MCKVHQQSSSKREERSNQYSNRHRPETCPKMSENAEDIIIKQQTILDNFFNLLGSFSYDKAKEYLEKERDLAVKNHTVAPFFSSALSAFASLAAAEKNYANFIFLGPKGFLRKDSSLKSMYEALMNEYQRLEDKHYITPVSTPTMSPSSSYRTPTPPSSSPVSVGSEVSSSAASSFGSTGSVRGSTQNLPAYLGEDVLENLASHLCGQLLSFVRARMKTMEFYEKMYSMGSNRYIKFDVLLNSISDIVKTNLKLFHHPMLSPLKSAFSFECETIMKLLEAEIHMQNWRFLPALLCLHDAHSKLGAWQNMPKEIKKLSTAVSSKPPPAPGLYTWLRNLKAALVSKFTLYFHEILSKQTTPVDMKNFCAKASFDYFSKITSFQKKYDVACIAIVLDTAGLDDYSGHGYCHPQKAFETPKGLDSFPPIVSYPPNFFSQEKLATHWPSVVMIMNNKEQDIRNTETAVSIFDPRMNATYFLSKIEARMTLVVIFESKKTERDSHIHRFMQLLCTQLRGNKLFTSIKPGSK</sequence>
<comment type="caution">
    <text evidence="7">The sequence shown here is derived from an EMBL/GenBank/DDBJ whole genome shotgun (WGS) entry which is preliminary data.</text>
</comment>
<dbReference type="AlphaFoldDB" id="A0A4Y2PA27"/>
<feature type="region of interest" description="Disordered" evidence="6">
    <location>
        <begin position="139"/>
        <end position="166"/>
    </location>
</feature>
<dbReference type="GO" id="GO:0061462">
    <property type="term" value="P:protein localization to lysosome"/>
    <property type="evidence" value="ECO:0007669"/>
    <property type="project" value="TreeGrafter"/>
</dbReference>
<comment type="subcellular location">
    <subcellularLocation>
        <location evidence="1">Lysosome membrane</location>
    </subcellularLocation>
</comment>
<dbReference type="InterPro" id="IPR038060">
    <property type="entry name" value="C12orf66-like_central_sf"/>
</dbReference>
<dbReference type="EMBL" id="BGPR01010616">
    <property type="protein sequence ID" value="GBN47097.1"/>
    <property type="molecule type" value="Genomic_DNA"/>
</dbReference>
<dbReference type="SUPFAM" id="SSF160651">
    <property type="entry name" value="FLJ32549 C-terminal domain-like"/>
    <property type="match status" value="1"/>
</dbReference>
<evidence type="ECO:0000256" key="3">
    <source>
        <dbReference type="ARBA" id="ARBA00023228"/>
    </source>
</evidence>
<dbReference type="InterPro" id="IPR018544">
    <property type="entry name" value="KICS_2"/>
</dbReference>
<organism evidence="7 8">
    <name type="scientific">Araneus ventricosus</name>
    <name type="common">Orbweaver spider</name>
    <name type="synonym">Epeira ventricosa</name>
    <dbReference type="NCBI Taxonomy" id="182803"/>
    <lineage>
        <taxon>Eukaryota</taxon>
        <taxon>Metazoa</taxon>
        <taxon>Ecdysozoa</taxon>
        <taxon>Arthropoda</taxon>
        <taxon>Chelicerata</taxon>
        <taxon>Arachnida</taxon>
        <taxon>Araneae</taxon>
        <taxon>Araneomorphae</taxon>
        <taxon>Entelegynae</taxon>
        <taxon>Araneoidea</taxon>
        <taxon>Araneidae</taxon>
        <taxon>Araneus</taxon>
    </lineage>
</organism>
<dbReference type="Gene3D" id="1.10.3450.30">
    <property type="match status" value="1"/>
</dbReference>
<dbReference type="GO" id="GO:0034198">
    <property type="term" value="P:cellular response to amino acid starvation"/>
    <property type="evidence" value="ECO:0007669"/>
    <property type="project" value="TreeGrafter"/>
</dbReference>
<dbReference type="PANTHER" id="PTHR31581">
    <property type="entry name" value="KICSTOR COMPLEX PROTEIN C12ORF66"/>
    <property type="match status" value="1"/>
</dbReference>
<dbReference type="Pfam" id="PF09404">
    <property type="entry name" value="C12orf66_like"/>
    <property type="match status" value="2"/>
</dbReference>
<evidence type="ECO:0000256" key="4">
    <source>
        <dbReference type="ARBA" id="ARBA00060863"/>
    </source>
</evidence>
<dbReference type="Proteomes" id="UP000499080">
    <property type="component" value="Unassembled WGS sequence"/>
</dbReference>
<evidence type="ECO:0000313" key="7">
    <source>
        <dbReference type="EMBL" id="GBN47097.1"/>
    </source>
</evidence>
<dbReference type="FunFam" id="1.10.3450.30:FF:000001">
    <property type="entry name" value="KICSTOR complex protein C12orf66 homolog"/>
    <property type="match status" value="1"/>
</dbReference>
<evidence type="ECO:0000256" key="6">
    <source>
        <dbReference type="SAM" id="MobiDB-lite"/>
    </source>
</evidence>
<protein>
    <recommendedName>
        <fullName evidence="5">KICSTOR subunit 2</fullName>
    </recommendedName>
</protein>
<dbReference type="PANTHER" id="PTHR31581:SF1">
    <property type="entry name" value="KICSTOR SUBUNIT 2"/>
    <property type="match status" value="1"/>
</dbReference>
<keyword evidence="8" id="KW-1185">Reference proteome</keyword>
<feature type="region of interest" description="Disordered" evidence="6">
    <location>
        <begin position="1"/>
        <end position="30"/>
    </location>
</feature>
<keyword evidence="3" id="KW-0458">Lysosome</keyword>
<keyword evidence="2" id="KW-0472">Membrane</keyword>
<evidence type="ECO:0000256" key="2">
    <source>
        <dbReference type="ARBA" id="ARBA00023136"/>
    </source>
</evidence>
<name>A0A4Y2PA27_ARAVE</name>
<evidence type="ECO:0000256" key="1">
    <source>
        <dbReference type="ARBA" id="ARBA00004656"/>
    </source>
</evidence>
<gene>
    <name evidence="7" type="primary">si:ch211-125a15.1</name>
    <name evidence="7" type="ORF">AVEN_156548_1</name>
</gene>
<dbReference type="GO" id="GO:0005765">
    <property type="term" value="C:lysosomal membrane"/>
    <property type="evidence" value="ECO:0007669"/>
    <property type="project" value="UniProtKB-SubCell"/>
</dbReference>